<dbReference type="GO" id="GO:0004601">
    <property type="term" value="F:peroxidase activity"/>
    <property type="evidence" value="ECO:0007669"/>
    <property type="project" value="UniProtKB-KW"/>
</dbReference>
<dbReference type="InterPro" id="IPR000639">
    <property type="entry name" value="Epox_hydrolase-like"/>
</dbReference>
<accession>A0A919JNZ6</accession>
<keyword evidence="1" id="KW-0560">Oxidoreductase</keyword>
<dbReference type="InterPro" id="IPR050471">
    <property type="entry name" value="AB_hydrolase"/>
</dbReference>
<dbReference type="PANTHER" id="PTHR43433">
    <property type="entry name" value="HYDROLASE, ALPHA/BETA FOLD FAMILY PROTEIN"/>
    <property type="match status" value="1"/>
</dbReference>
<dbReference type="SUPFAM" id="SSF53474">
    <property type="entry name" value="alpha/beta-Hydrolases"/>
    <property type="match status" value="1"/>
</dbReference>
<evidence type="ECO:0000313" key="3">
    <source>
        <dbReference type="EMBL" id="GIE54283.1"/>
    </source>
</evidence>
<dbReference type="PRINTS" id="PR00412">
    <property type="entry name" value="EPOXHYDRLASE"/>
</dbReference>
<keyword evidence="1" id="KW-0575">Peroxidase</keyword>
<dbReference type="Gene3D" id="3.40.50.1820">
    <property type="entry name" value="alpha/beta hydrolase"/>
    <property type="match status" value="1"/>
</dbReference>
<gene>
    <name evidence="3" type="ORF">Ani05nite_78170</name>
</gene>
<organism evidence="3 4">
    <name type="scientific">Actinoplanes nipponensis</name>
    <dbReference type="NCBI Taxonomy" id="135950"/>
    <lineage>
        <taxon>Bacteria</taxon>
        <taxon>Bacillati</taxon>
        <taxon>Actinomycetota</taxon>
        <taxon>Actinomycetes</taxon>
        <taxon>Micromonosporales</taxon>
        <taxon>Micromonosporaceae</taxon>
        <taxon>Actinoplanes</taxon>
    </lineage>
</organism>
<keyword evidence="3" id="KW-0378">Hydrolase</keyword>
<feature type="domain" description="AB hydrolase-1" evidence="2">
    <location>
        <begin position="22"/>
        <end position="257"/>
    </location>
</feature>
<dbReference type="RefSeq" id="WP_203776932.1">
    <property type="nucleotide sequence ID" value="NZ_BAAAYJ010000032.1"/>
</dbReference>
<sequence>MPVVPVNGIQLHYEEYGAGDPVVLIQGTGGGHQVWRLHQVPALTAAGHRVIVFDNRGIPPTSVCAGGFTVDDLVGDVAGLIEHVGAGPCHVVGTSMGAFVAQELALRRPELVRRAVFMATRGRTDRLRAELTRAEIELHDAGITLPPRYAAVVRALKSLSPRTLDDERQVADWLELFEFSPAAGPGQRAQMEISRLSDRRPAYAGITVPCQVIAFADDLITPPHLGREVAGAIAGARFELITGCGHYGYLEDPETVNKCIVDFLAAGDRPG</sequence>
<keyword evidence="4" id="KW-1185">Reference proteome</keyword>
<dbReference type="Pfam" id="PF12697">
    <property type="entry name" value="Abhydrolase_6"/>
    <property type="match status" value="1"/>
</dbReference>
<name>A0A919JNZ6_9ACTN</name>
<dbReference type="PANTHER" id="PTHR43433:SF5">
    <property type="entry name" value="AB HYDROLASE-1 DOMAIN-CONTAINING PROTEIN"/>
    <property type="match status" value="1"/>
</dbReference>
<protein>
    <submittedName>
        <fullName evidence="3">Hydrolase</fullName>
    </submittedName>
</protein>
<comment type="caution">
    <text evidence="3">The sequence shown here is derived from an EMBL/GenBank/DDBJ whole genome shotgun (WGS) entry which is preliminary data.</text>
</comment>
<dbReference type="InterPro" id="IPR029058">
    <property type="entry name" value="AB_hydrolase_fold"/>
</dbReference>
<dbReference type="AlphaFoldDB" id="A0A919JNZ6"/>
<dbReference type="Proteomes" id="UP000647172">
    <property type="component" value="Unassembled WGS sequence"/>
</dbReference>
<proteinExistence type="predicted"/>
<dbReference type="InterPro" id="IPR000073">
    <property type="entry name" value="AB_hydrolase_1"/>
</dbReference>
<evidence type="ECO:0000256" key="1">
    <source>
        <dbReference type="ARBA" id="ARBA00022559"/>
    </source>
</evidence>
<reference evidence="3" key="1">
    <citation type="submission" date="2021-01" db="EMBL/GenBank/DDBJ databases">
        <title>Whole genome shotgun sequence of Actinoplanes nipponensis NBRC 14063.</title>
        <authorList>
            <person name="Komaki H."/>
            <person name="Tamura T."/>
        </authorList>
    </citation>
    <scope>NUCLEOTIDE SEQUENCE</scope>
    <source>
        <strain evidence="3">NBRC 14063</strain>
    </source>
</reference>
<dbReference type="EMBL" id="BOMQ01000098">
    <property type="protein sequence ID" value="GIE54283.1"/>
    <property type="molecule type" value="Genomic_DNA"/>
</dbReference>
<dbReference type="GO" id="GO:0016787">
    <property type="term" value="F:hydrolase activity"/>
    <property type="evidence" value="ECO:0007669"/>
    <property type="project" value="UniProtKB-KW"/>
</dbReference>
<evidence type="ECO:0000259" key="2">
    <source>
        <dbReference type="Pfam" id="PF12697"/>
    </source>
</evidence>
<evidence type="ECO:0000313" key="4">
    <source>
        <dbReference type="Proteomes" id="UP000647172"/>
    </source>
</evidence>